<feature type="transmembrane region" description="Helical" evidence="7">
    <location>
        <begin position="71"/>
        <end position="89"/>
    </location>
</feature>
<dbReference type="SUPFAM" id="SSF103473">
    <property type="entry name" value="MFS general substrate transporter"/>
    <property type="match status" value="1"/>
</dbReference>
<keyword evidence="3 7" id="KW-0812">Transmembrane</keyword>
<feature type="transmembrane region" description="Helical" evidence="7">
    <location>
        <begin position="101"/>
        <end position="120"/>
    </location>
</feature>
<feature type="compositionally biased region" description="Polar residues" evidence="6">
    <location>
        <begin position="14"/>
        <end position="25"/>
    </location>
</feature>
<organism evidence="9 10">
    <name type="scientific">Aspergillus avenaceus</name>
    <dbReference type="NCBI Taxonomy" id="36643"/>
    <lineage>
        <taxon>Eukaryota</taxon>
        <taxon>Fungi</taxon>
        <taxon>Dikarya</taxon>
        <taxon>Ascomycota</taxon>
        <taxon>Pezizomycotina</taxon>
        <taxon>Eurotiomycetes</taxon>
        <taxon>Eurotiomycetidae</taxon>
        <taxon>Eurotiales</taxon>
        <taxon>Aspergillaceae</taxon>
        <taxon>Aspergillus</taxon>
        <taxon>Aspergillus subgen. Circumdati</taxon>
    </lineage>
</organism>
<dbReference type="InterPro" id="IPR011701">
    <property type="entry name" value="MFS"/>
</dbReference>
<evidence type="ECO:0000256" key="5">
    <source>
        <dbReference type="ARBA" id="ARBA00023136"/>
    </source>
</evidence>
<dbReference type="Pfam" id="PF07690">
    <property type="entry name" value="MFS_1"/>
    <property type="match status" value="1"/>
</dbReference>
<feature type="region of interest" description="Disordered" evidence="6">
    <location>
        <begin position="1"/>
        <end position="25"/>
    </location>
</feature>
<dbReference type="PANTHER" id="PTHR23501">
    <property type="entry name" value="MAJOR FACILITATOR SUPERFAMILY"/>
    <property type="match status" value="1"/>
</dbReference>
<evidence type="ECO:0000256" key="6">
    <source>
        <dbReference type="SAM" id="MobiDB-lite"/>
    </source>
</evidence>
<feature type="domain" description="Major facilitator superfamily (MFS) profile" evidence="8">
    <location>
        <begin position="36"/>
        <end position="536"/>
    </location>
</feature>
<dbReference type="AlphaFoldDB" id="A0A5N6TLV1"/>
<feature type="transmembrane region" description="Helical" evidence="7">
    <location>
        <begin position="33"/>
        <end position="59"/>
    </location>
</feature>
<evidence type="ECO:0000256" key="4">
    <source>
        <dbReference type="ARBA" id="ARBA00022989"/>
    </source>
</evidence>
<feature type="transmembrane region" description="Helical" evidence="7">
    <location>
        <begin position="303"/>
        <end position="324"/>
    </location>
</feature>
<dbReference type="FunFam" id="1.20.1720.10:FF:000012">
    <property type="entry name" value="MFS toxin efflux pump (AflT)"/>
    <property type="match status" value="1"/>
</dbReference>
<dbReference type="GO" id="GO:0022857">
    <property type="term" value="F:transmembrane transporter activity"/>
    <property type="evidence" value="ECO:0007669"/>
    <property type="project" value="InterPro"/>
</dbReference>
<feature type="transmembrane region" description="Helical" evidence="7">
    <location>
        <begin position="231"/>
        <end position="250"/>
    </location>
</feature>
<keyword evidence="10" id="KW-1185">Reference proteome</keyword>
<feature type="compositionally biased region" description="Basic and acidic residues" evidence="6">
    <location>
        <begin position="1"/>
        <end position="13"/>
    </location>
</feature>
<feature type="transmembrane region" description="Helical" evidence="7">
    <location>
        <begin position="126"/>
        <end position="147"/>
    </location>
</feature>
<feature type="transmembrane region" description="Helical" evidence="7">
    <location>
        <begin position="502"/>
        <end position="522"/>
    </location>
</feature>
<dbReference type="Gene3D" id="1.20.1720.10">
    <property type="entry name" value="Multidrug resistance protein D"/>
    <property type="match status" value="1"/>
</dbReference>
<keyword evidence="4 7" id="KW-1133">Transmembrane helix</keyword>
<feature type="transmembrane region" description="Helical" evidence="7">
    <location>
        <begin position="344"/>
        <end position="364"/>
    </location>
</feature>
<dbReference type="PANTHER" id="PTHR23501:SF199">
    <property type="entry name" value="MFS EFFLUX TRANSPORTER INPD-RELATED"/>
    <property type="match status" value="1"/>
</dbReference>
<comment type="subcellular location">
    <subcellularLocation>
        <location evidence="1">Membrane</location>
        <topology evidence="1">Multi-pass membrane protein</topology>
    </subcellularLocation>
</comment>
<evidence type="ECO:0000313" key="10">
    <source>
        <dbReference type="Proteomes" id="UP000325780"/>
    </source>
</evidence>
<reference evidence="9 10" key="1">
    <citation type="submission" date="2019-04" db="EMBL/GenBank/DDBJ databases">
        <title>Friends and foes A comparative genomics study of 23 Aspergillus species from section Flavi.</title>
        <authorList>
            <consortium name="DOE Joint Genome Institute"/>
            <person name="Kjaerbolling I."/>
            <person name="Vesth T."/>
            <person name="Frisvad J.C."/>
            <person name="Nybo J.L."/>
            <person name="Theobald S."/>
            <person name="Kildgaard S."/>
            <person name="Isbrandt T."/>
            <person name="Kuo A."/>
            <person name="Sato A."/>
            <person name="Lyhne E.K."/>
            <person name="Kogle M.E."/>
            <person name="Wiebenga A."/>
            <person name="Kun R.S."/>
            <person name="Lubbers R.J."/>
            <person name="Makela M.R."/>
            <person name="Barry K."/>
            <person name="Chovatia M."/>
            <person name="Clum A."/>
            <person name="Daum C."/>
            <person name="Haridas S."/>
            <person name="He G."/>
            <person name="LaButti K."/>
            <person name="Lipzen A."/>
            <person name="Mondo S."/>
            <person name="Riley R."/>
            <person name="Salamov A."/>
            <person name="Simmons B.A."/>
            <person name="Magnuson J.K."/>
            <person name="Henrissat B."/>
            <person name="Mortensen U.H."/>
            <person name="Larsen T.O."/>
            <person name="Devries R.P."/>
            <person name="Grigoriev I.V."/>
            <person name="Machida M."/>
            <person name="Baker S.E."/>
            <person name="Andersen M.R."/>
        </authorList>
    </citation>
    <scope>NUCLEOTIDE SEQUENCE [LARGE SCALE GENOMIC DNA]</scope>
    <source>
        <strain evidence="9 10">IBT 18842</strain>
    </source>
</reference>
<dbReference type="OrthoDB" id="10021397at2759"/>
<feature type="transmembrane region" description="Helical" evidence="7">
    <location>
        <begin position="191"/>
        <end position="210"/>
    </location>
</feature>
<evidence type="ECO:0000259" key="8">
    <source>
        <dbReference type="PROSITE" id="PS50850"/>
    </source>
</evidence>
<evidence type="ECO:0000256" key="1">
    <source>
        <dbReference type="ARBA" id="ARBA00004141"/>
    </source>
</evidence>
<dbReference type="GO" id="GO:0005886">
    <property type="term" value="C:plasma membrane"/>
    <property type="evidence" value="ECO:0007669"/>
    <property type="project" value="TreeGrafter"/>
</dbReference>
<comment type="similarity">
    <text evidence="2">Belongs to the major facilitator superfamily. TCR/Tet family.</text>
</comment>
<dbReference type="Proteomes" id="UP000325780">
    <property type="component" value="Unassembled WGS sequence"/>
</dbReference>
<name>A0A5N6TLV1_ASPAV</name>
<evidence type="ECO:0000313" key="9">
    <source>
        <dbReference type="EMBL" id="KAE8147315.1"/>
    </source>
</evidence>
<dbReference type="PROSITE" id="PS50850">
    <property type="entry name" value="MFS"/>
    <property type="match status" value="1"/>
</dbReference>
<protein>
    <submittedName>
        <fullName evidence="9">Major facilitator superfamily domain-containing protein</fullName>
    </submittedName>
</protein>
<dbReference type="InterPro" id="IPR020846">
    <property type="entry name" value="MFS_dom"/>
</dbReference>
<evidence type="ECO:0000256" key="2">
    <source>
        <dbReference type="ARBA" id="ARBA00007520"/>
    </source>
</evidence>
<feature type="transmembrane region" description="Helical" evidence="7">
    <location>
        <begin position="262"/>
        <end position="282"/>
    </location>
</feature>
<dbReference type="CDD" id="cd17502">
    <property type="entry name" value="MFS_Azr1_MDR_like"/>
    <property type="match status" value="1"/>
</dbReference>
<accession>A0A5N6TLV1</accession>
<proteinExistence type="inferred from homology"/>
<evidence type="ECO:0000256" key="3">
    <source>
        <dbReference type="ARBA" id="ARBA00022692"/>
    </source>
</evidence>
<dbReference type="Gene3D" id="1.20.1250.20">
    <property type="entry name" value="MFS general substrate transporter like domains"/>
    <property type="match status" value="1"/>
</dbReference>
<dbReference type="InterPro" id="IPR036259">
    <property type="entry name" value="MFS_trans_sf"/>
</dbReference>
<dbReference type="EMBL" id="ML742213">
    <property type="protein sequence ID" value="KAE8147315.1"/>
    <property type="molecule type" value="Genomic_DNA"/>
</dbReference>
<dbReference type="FunFam" id="1.20.1250.20:FF:000196">
    <property type="entry name" value="MFS toxin efflux pump (AflT)"/>
    <property type="match status" value="1"/>
</dbReference>
<sequence length="536" mass="57418">MSSDRSPLEKERPQTTNDASQDTNTHYPGPFKLAVIVLNLNLAMFLVGIDNTIISSAIPKITDQFHALGDVGWYASAYLLTNCAFQLIWGKFFTFYVIKWVYLIALFVFELGSLICAVSPDSTTLIVGRAIAGVGGGGVTNGSFLLVAHCVPPHKRPTFIGMMGAMYGFAAIAGPLMGGAFTDNVSWRWCFYINLPLGVLPAIIIAFFISPMRGSKKGEVGLINQLKQMDLPGTFCLLPGVICLLLALQWGGTTYAWKNGRIIALFILAGILLIGFIVIQYFSGDRATVPGRIFKNRNVWGSCLFGSCVTAGFFVMLYYIPIWLQAIKGASAIKSGVMNLPMMLSYVIFSFMGGALTSIIGYYVPFAYLTVVLMSIGSGLLSTLDVNAGHAKWIGYQVIFGAGVGSGLQTAFAAPQCVLPLEDIPIGSAVVIFTENLASAIFVSVAQNVFTNQLKTNIATYVPTADASAILSGGATDIKGLVPAGLYDSVLFAYNKSLDQTFYVGVALSCCAAFGALGLQWVSVKKNKDTNSARLT</sequence>
<keyword evidence="5 7" id="KW-0472">Membrane</keyword>
<feature type="transmembrane region" description="Helical" evidence="7">
    <location>
        <begin position="159"/>
        <end position="179"/>
    </location>
</feature>
<evidence type="ECO:0000256" key="7">
    <source>
        <dbReference type="SAM" id="Phobius"/>
    </source>
</evidence>
<gene>
    <name evidence="9" type="ORF">BDV25DRAFT_132178</name>
</gene>